<dbReference type="PROSITE" id="PS50035">
    <property type="entry name" value="PLD"/>
    <property type="match status" value="2"/>
</dbReference>
<dbReference type="CDD" id="cd09110">
    <property type="entry name" value="PLDc_CLS_1"/>
    <property type="match status" value="1"/>
</dbReference>
<dbReference type="CDD" id="cd09112">
    <property type="entry name" value="PLDc_CLS_2"/>
    <property type="match status" value="1"/>
</dbReference>
<dbReference type="Gene3D" id="3.30.870.10">
    <property type="entry name" value="Endonuclease Chain A"/>
    <property type="match status" value="2"/>
</dbReference>
<dbReference type="GO" id="GO:0005886">
    <property type="term" value="C:plasma membrane"/>
    <property type="evidence" value="ECO:0007669"/>
    <property type="project" value="UniProtKB-SubCell"/>
</dbReference>
<keyword evidence="6" id="KW-0677">Repeat</keyword>
<evidence type="ECO:0000256" key="13">
    <source>
        <dbReference type="HAMAP-Rule" id="MF_01916"/>
    </source>
</evidence>
<keyword evidence="4 13" id="KW-0808">Transferase</keyword>
<keyword evidence="17" id="KW-1185">Reference proteome</keyword>
<keyword evidence="7 13" id="KW-1133">Transmembrane helix</keyword>
<dbReference type="EC" id="2.7.8.-" evidence="13 14"/>
<dbReference type="GO" id="GO:0032049">
    <property type="term" value="P:cardiolipin biosynthetic process"/>
    <property type="evidence" value="ECO:0007669"/>
    <property type="project" value="UniProtKB-UniRule"/>
</dbReference>
<feature type="active site" evidence="13">
    <location>
        <position position="230"/>
    </location>
</feature>
<dbReference type="SMART" id="SM00155">
    <property type="entry name" value="PLDc"/>
    <property type="match status" value="2"/>
</dbReference>
<dbReference type="Pfam" id="PF13091">
    <property type="entry name" value="PLDc_2"/>
    <property type="match status" value="2"/>
</dbReference>
<proteinExistence type="inferred from homology"/>
<dbReference type="PANTHER" id="PTHR21248:SF22">
    <property type="entry name" value="PHOSPHOLIPASE D"/>
    <property type="match status" value="1"/>
</dbReference>
<feature type="active site" evidence="13">
    <location>
        <position position="403"/>
    </location>
</feature>
<dbReference type="InterPro" id="IPR001736">
    <property type="entry name" value="PLipase_D/transphosphatidylase"/>
</dbReference>
<keyword evidence="11 13" id="KW-1208">Phospholipid metabolism</keyword>
<keyword evidence="5 13" id="KW-0812">Transmembrane</keyword>
<dbReference type="NCBIfam" id="TIGR04265">
    <property type="entry name" value="bac_cardiolipin"/>
    <property type="match status" value="1"/>
</dbReference>
<evidence type="ECO:0000256" key="2">
    <source>
        <dbReference type="ARBA" id="ARBA00022475"/>
    </source>
</evidence>
<evidence type="ECO:0000256" key="5">
    <source>
        <dbReference type="ARBA" id="ARBA00022692"/>
    </source>
</evidence>
<dbReference type="InterPro" id="IPR022924">
    <property type="entry name" value="Cardiolipin_synthase"/>
</dbReference>
<evidence type="ECO:0000256" key="12">
    <source>
        <dbReference type="ARBA" id="ARBA00057569"/>
    </source>
</evidence>
<dbReference type="OrthoDB" id="9762009at2"/>
<dbReference type="Proteomes" id="UP000318102">
    <property type="component" value="Unassembled WGS sequence"/>
</dbReference>
<comment type="similarity">
    <text evidence="13">Belongs to the phospholipase D family. Cardiolipin synthase subfamily.</text>
</comment>
<dbReference type="Pfam" id="PF13396">
    <property type="entry name" value="PLDc_N"/>
    <property type="match status" value="1"/>
</dbReference>
<comment type="catalytic activity">
    <reaction evidence="13">
        <text>2 a 1,2-diacyl-sn-glycero-3-phospho-(1'-sn-glycerol) = a cardiolipin + glycerol</text>
        <dbReference type="Rhea" id="RHEA:31451"/>
        <dbReference type="ChEBI" id="CHEBI:17754"/>
        <dbReference type="ChEBI" id="CHEBI:62237"/>
        <dbReference type="ChEBI" id="CHEBI:64716"/>
    </reaction>
</comment>
<dbReference type="FunFam" id="3.30.870.10:FF:000014">
    <property type="entry name" value="Cardiolipin synthase"/>
    <property type="match status" value="1"/>
</dbReference>
<keyword evidence="3 13" id="KW-0444">Lipid biosynthesis</keyword>
<feature type="domain" description="PLD phosphodiesterase" evidence="15">
    <location>
        <begin position="396"/>
        <end position="423"/>
    </location>
</feature>
<dbReference type="InterPro" id="IPR025202">
    <property type="entry name" value="PLD-like_dom"/>
</dbReference>
<dbReference type="FunFam" id="3.30.870.10:FF:000021">
    <property type="entry name" value="Cardiolipin synthase"/>
    <property type="match status" value="1"/>
</dbReference>
<dbReference type="SUPFAM" id="SSF56024">
    <property type="entry name" value="Phospholipase D/nuclease"/>
    <property type="match status" value="2"/>
</dbReference>
<dbReference type="AlphaFoldDB" id="A0A559J0S3"/>
<evidence type="ECO:0000313" key="16">
    <source>
        <dbReference type="EMBL" id="TVX93484.1"/>
    </source>
</evidence>
<dbReference type="InterPro" id="IPR030874">
    <property type="entry name" value="Cardiolipin_synth_Firmi"/>
</dbReference>
<feature type="transmembrane region" description="Helical" evidence="13">
    <location>
        <begin position="6"/>
        <end position="24"/>
    </location>
</feature>
<evidence type="ECO:0000256" key="8">
    <source>
        <dbReference type="ARBA" id="ARBA00023098"/>
    </source>
</evidence>
<comment type="subcellular location">
    <subcellularLocation>
        <location evidence="1 13">Cell membrane</location>
        <topology evidence="1 13">Multi-pass membrane protein</topology>
    </subcellularLocation>
</comment>
<evidence type="ECO:0000256" key="6">
    <source>
        <dbReference type="ARBA" id="ARBA00022737"/>
    </source>
</evidence>
<evidence type="ECO:0000256" key="10">
    <source>
        <dbReference type="ARBA" id="ARBA00023209"/>
    </source>
</evidence>
<evidence type="ECO:0000256" key="1">
    <source>
        <dbReference type="ARBA" id="ARBA00004651"/>
    </source>
</evidence>
<evidence type="ECO:0000313" key="17">
    <source>
        <dbReference type="Proteomes" id="UP000318102"/>
    </source>
</evidence>
<dbReference type="HAMAP" id="MF_01916">
    <property type="entry name" value="Cardiolipin_synth_Cls"/>
    <property type="match status" value="1"/>
</dbReference>
<keyword evidence="10 13" id="KW-0594">Phospholipid biosynthesis</keyword>
<feature type="active site" evidence="13">
    <location>
        <position position="408"/>
    </location>
</feature>
<keyword evidence="2 13" id="KW-1003">Cell membrane</keyword>
<dbReference type="GO" id="GO:0008808">
    <property type="term" value="F:cardiolipin synthase activity"/>
    <property type="evidence" value="ECO:0007669"/>
    <property type="project" value="UniProtKB-UniRule"/>
</dbReference>
<evidence type="ECO:0000256" key="14">
    <source>
        <dbReference type="NCBIfam" id="TIGR04265"/>
    </source>
</evidence>
<keyword evidence="9 13" id="KW-0472">Membrane</keyword>
<feature type="active site" evidence="13">
    <location>
        <position position="225"/>
    </location>
</feature>
<protein>
    <recommendedName>
        <fullName evidence="13 14">Cardiolipin synthase</fullName>
        <shortName evidence="13">CL synthase</shortName>
        <ecNumber evidence="13 14">2.7.8.-</ecNumber>
    </recommendedName>
</protein>
<gene>
    <name evidence="16" type="primary">cls</name>
    <name evidence="16" type="ORF">FPZ44_10715</name>
</gene>
<feature type="transmembrane region" description="Helical" evidence="13">
    <location>
        <begin position="36"/>
        <end position="55"/>
    </location>
</feature>
<evidence type="ECO:0000256" key="3">
    <source>
        <dbReference type="ARBA" id="ARBA00022516"/>
    </source>
</evidence>
<evidence type="ECO:0000256" key="9">
    <source>
        <dbReference type="ARBA" id="ARBA00023136"/>
    </source>
</evidence>
<dbReference type="InterPro" id="IPR027379">
    <property type="entry name" value="CLS_N"/>
</dbReference>
<organism evidence="16 17">
    <name type="scientific">Paenibacillus agilis</name>
    <dbReference type="NCBI Taxonomy" id="3020863"/>
    <lineage>
        <taxon>Bacteria</taxon>
        <taxon>Bacillati</taxon>
        <taxon>Bacillota</taxon>
        <taxon>Bacilli</taxon>
        <taxon>Bacillales</taxon>
        <taxon>Paenibacillaceae</taxon>
        <taxon>Paenibacillus</taxon>
    </lineage>
</organism>
<evidence type="ECO:0000256" key="7">
    <source>
        <dbReference type="ARBA" id="ARBA00022989"/>
    </source>
</evidence>
<feature type="active site" evidence="13">
    <location>
        <position position="223"/>
    </location>
</feature>
<comment type="function">
    <text evidence="12 13">Catalyzes the reversible phosphatidyl group transfer from one phosphatidylglycerol molecule to another to form cardiolipin (CL) (diphosphatidylglycerol) and glycerol.</text>
</comment>
<dbReference type="EMBL" id="VNJK01000001">
    <property type="protein sequence ID" value="TVX93484.1"/>
    <property type="molecule type" value="Genomic_DNA"/>
</dbReference>
<feature type="domain" description="PLD phosphodiesterase" evidence="15">
    <location>
        <begin position="218"/>
        <end position="245"/>
    </location>
</feature>
<evidence type="ECO:0000259" key="15">
    <source>
        <dbReference type="PROSITE" id="PS50035"/>
    </source>
</evidence>
<reference evidence="16 17" key="1">
    <citation type="submission" date="2019-07" db="EMBL/GenBank/DDBJ databases">
        <authorList>
            <person name="Kim J."/>
        </authorList>
    </citation>
    <scope>NUCLEOTIDE SEQUENCE [LARGE SCALE GENOMIC DNA]</scope>
    <source>
        <strain evidence="16 17">N4</strain>
    </source>
</reference>
<feature type="active site" evidence="13">
    <location>
        <position position="401"/>
    </location>
</feature>
<accession>A0A559J0S3</accession>
<dbReference type="RefSeq" id="WP_144990021.1">
    <property type="nucleotide sequence ID" value="NZ_VNJK01000001.1"/>
</dbReference>
<evidence type="ECO:0000256" key="11">
    <source>
        <dbReference type="ARBA" id="ARBA00023264"/>
    </source>
</evidence>
<comment type="caution">
    <text evidence="16">The sequence shown here is derived from an EMBL/GenBank/DDBJ whole genome shotgun (WGS) entry which is preliminary data.</text>
</comment>
<name>A0A559J0S3_9BACL</name>
<keyword evidence="8 13" id="KW-0443">Lipid metabolism</keyword>
<evidence type="ECO:0000256" key="4">
    <source>
        <dbReference type="ARBA" id="ARBA00022679"/>
    </source>
</evidence>
<sequence length="483" mass="55625">MNITSWMLGLIILLNIIFAFIVIFQGRRKDIGSTWAWLMVLLLIPIVGFVLYIFFAQNFKRTKLFYWDDIKKRGLDQGLQSQVLQFRAQQFQFRNSTSAEYRDLITMNLLNNQAVLTEDNQVEVYTDGKEKFAALFKDIEQATESIHVQYYIIQKDNLGKQLMELLTKKAKEGVMVRVLYDDLGSRQLTKKFLSNLRAAGGQVEAFFPSRFRLINLRLNYRNHRKLVIIDGKIGYVGGFNVGDEYLGLSPKFGYWRDTHLRIEGAAVYSIQTRFILDWNQASEHHDITYVPSLFPPIPSKGEKGIQIVSSGPESEYEHIKNTYLKMITSARSSIYIQTPYFIPDSSVLDALRIAALSGVEVNIMIPDKPDHMFVYWATLSYIGEMLKTGTNVYLYSNGFVHAKTLVVDDQVASVGTANFDFRSFKLNFEVNAFVYDKGIAQQLSHAFKEDINVSTLLTMEKYQQRSRWVRMKESISRLLSPIL</sequence>
<dbReference type="PANTHER" id="PTHR21248">
    <property type="entry name" value="CARDIOLIPIN SYNTHASE"/>
    <property type="match status" value="1"/>
</dbReference>